<evidence type="ECO:0000313" key="10">
    <source>
        <dbReference type="Proteomes" id="UP000289411"/>
    </source>
</evidence>
<dbReference type="GO" id="GO:0016020">
    <property type="term" value="C:membrane"/>
    <property type="evidence" value="ECO:0007669"/>
    <property type="project" value="UniProtKB-SubCell"/>
</dbReference>
<dbReference type="GO" id="GO:0016757">
    <property type="term" value="F:glycosyltransferase activity"/>
    <property type="evidence" value="ECO:0007669"/>
    <property type="project" value="UniProtKB-KW"/>
</dbReference>
<comment type="subcellular location">
    <subcellularLocation>
        <location evidence="1">Membrane</location>
        <topology evidence="1">Multi-pass membrane protein</topology>
    </subcellularLocation>
</comment>
<dbReference type="OrthoDB" id="7431422at2"/>
<reference evidence="9 10" key="1">
    <citation type="submission" date="2018-09" db="EMBL/GenBank/DDBJ databases">
        <authorList>
            <person name="Grouzdev D.S."/>
            <person name="Krutkina M.S."/>
        </authorList>
    </citation>
    <scope>NUCLEOTIDE SEQUENCE [LARGE SCALE GENOMIC DNA]</scope>
    <source>
        <strain evidence="9 10">RmlP001</strain>
    </source>
</reference>
<keyword evidence="10" id="KW-1185">Reference proteome</keyword>
<keyword evidence="6 7" id="KW-0472">Membrane</keyword>
<evidence type="ECO:0000256" key="1">
    <source>
        <dbReference type="ARBA" id="ARBA00004141"/>
    </source>
</evidence>
<dbReference type="InterPro" id="IPR029044">
    <property type="entry name" value="Nucleotide-diphossugar_trans"/>
</dbReference>
<keyword evidence="4 7" id="KW-0812">Transmembrane</keyword>
<evidence type="ECO:0000256" key="4">
    <source>
        <dbReference type="ARBA" id="ARBA00022692"/>
    </source>
</evidence>
<dbReference type="InterPro" id="IPR050321">
    <property type="entry name" value="Glycosyltr_2/OpgH_subfam"/>
</dbReference>
<dbReference type="InterPro" id="IPR001173">
    <property type="entry name" value="Glyco_trans_2-like"/>
</dbReference>
<dbReference type="PANTHER" id="PTHR43867:SF2">
    <property type="entry name" value="CELLULOSE SYNTHASE CATALYTIC SUBUNIT A [UDP-FORMING]"/>
    <property type="match status" value="1"/>
</dbReference>
<proteinExistence type="predicted"/>
<evidence type="ECO:0000256" key="5">
    <source>
        <dbReference type="ARBA" id="ARBA00022989"/>
    </source>
</evidence>
<dbReference type="Pfam" id="PF13632">
    <property type="entry name" value="Glyco_trans_2_3"/>
    <property type="match status" value="1"/>
</dbReference>
<evidence type="ECO:0000256" key="2">
    <source>
        <dbReference type="ARBA" id="ARBA00022676"/>
    </source>
</evidence>
<evidence type="ECO:0000256" key="3">
    <source>
        <dbReference type="ARBA" id="ARBA00022679"/>
    </source>
</evidence>
<feature type="transmembrane region" description="Helical" evidence="7">
    <location>
        <begin position="291"/>
        <end position="313"/>
    </location>
</feature>
<dbReference type="SUPFAM" id="SSF53448">
    <property type="entry name" value="Nucleotide-diphospho-sugar transferases"/>
    <property type="match status" value="1"/>
</dbReference>
<name>A0A4Q2RB25_9HYPH</name>
<dbReference type="Gene3D" id="3.90.550.10">
    <property type="entry name" value="Spore Coat Polysaccharide Biosynthesis Protein SpsA, Chain A"/>
    <property type="match status" value="1"/>
</dbReference>
<organism evidence="9 10">
    <name type="scientific">Lichenibacterium ramalinae</name>
    <dbReference type="NCBI Taxonomy" id="2316527"/>
    <lineage>
        <taxon>Bacteria</taxon>
        <taxon>Pseudomonadati</taxon>
        <taxon>Pseudomonadota</taxon>
        <taxon>Alphaproteobacteria</taxon>
        <taxon>Hyphomicrobiales</taxon>
        <taxon>Lichenihabitantaceae</taxon>
        <taxon>Lichenibacterium</taxon>
    </lineage>
</organism>
<evidence type="ECO:0000256" key="7">
    <source>
        <dbReference type="SAM" id="Phobius"/>
    </source>
</evidence>
<dbReference type="PANTHER" id="PTHR43867">
    <property type="entry name" value="CELLULOSE SYNTHASE CATALYTIC SUBUNIT A [UDP-FORMING]"/>
    <property type="match status" value="1"/>
</dbReference>
<keyword evidence="3 9" id="KW-0808">Transferase</keyword>
<protein>
    <submittedName>
        <fullName evidence="9">Glycosyltransferase</fullName>
    </submittedName>
</protein>
<accession>A0A4Q2RB25</accession>
<keyword evidence="2" id="KW-0328">Glycosyltransferase</keyword>
<reference evidence="9 10" key="2">
    <citation type="submission" date="2019-02" db="EMBL/GenBank/DDBJ databases">
        <title>'Lichenibacterium ramalinii' gen. nov. sp. nov., 'Lichenibacterium minor' gen. nov. sp. nov.</title>
        <authorList>
            <person name="Pankratov T."/>
        </authorList>
    </citation>
    <scope>NUCLEOTIDE SEQUENCE [LARGE SCALE GENOMIC DNA]</scope>
    <source>
        <strain evidence="9 10">RmlP001</strain>
    </source>
</reference>
<comment type="caution">
    <text evidence="9">The sequence shown here is derived from an EMBL/GenBank/DDBJ whole genome shotgun (WGS) entry which is preliminary data.</text>
</comment>
<feature type="domain" description="Glycosyltransferase 2-like" evidence="8">
    <location>
        <begin position="51"/>
        <end position="260"/>
    </location>
</feature>
<evidence type="ECO:0000256" key="6">
    <source>
        <dbReference type="ARBA" id="ARBA00023136"/>
    </source>
</evidence>
<dbReference type="EMBL" id="QYBC01000013">
    <property type="protein sequence ID" value="RYB03620.1"/>
    <property type="molecule type" value="Genomic_DNA"/>
</dbReference>
<evidence type="ECO:0000259" key="8">
    <source>
        <dbReference type="Pfam" id="PF13632"/>
    </source>
</evidence>
<dbReference type="AlphaFoldDB" id="A0A4Q2RB25"/>
<feature type="transmembrane region" description="Helical" evidence="7">
    <location>
        <begin position="257"/>
        <end position="279"/>
    </location>
</feature>
<dbReference type="Proteomes" id="UP000289411">
    <property type="component" value="Unassembled WGS sequence"/>
</dbReference>
<feature type="transmembrane region" description="Helical" evidence="7">
    <location>
        <begin position="216"/>
        <end position="237"/>
    </location>
</feature>
<gene>
    <name evidence="9" type="ORF">D3272_15835</name>
</gene>
<evidence type="ECO:0000313" key="9">
    <source>
        <dbReference type="EMBL" id="RYB03620.1"/>
    </source>
</evidence>
<sequence>MLEACDAATVAAAARLDLPLPYDVVVLGDGRPRTKPCALNAALETARGALVVVFDAEDRPDPGQLRAAAARFAAAGDDLACLQARLTIDHADDAWITRMFALDYAALFHCVKPGLSALGLPVPLGGTSNHFRAAALRHVGLWDAWNVTEDIDLGYRLARFGFRLGSLDSDTFEEAPLTVARWMPQRARWLKGWMVTLIVHGRHPVRLFRDLGCRGGLSVAVSLCGTVLSCLLGAPLLALAAAEAWWGLAFRPETAAWWFFVAASAALLAGGVLAALWPGVAGARRMGRPDLVPWLATLPLYLLLVSAAAWRALFELLRDPQGWNKTEHGLALRRDPGRTVPATVRNQGRPAR</sequence>
<keyword evidence="5 7" id="KW-1133">Transmembrane helix</keyword>